<dbReference type="Pfam" id="PF03982">
    <property type="entry name" value="DAGAT"/>
    <property type="match status" value="1"/>
</dbReference>
<dbReference type="GO" id="GO:0004144">
    <property type="term" value="F:diacylglycerol O-acyltransferase activity"/>
    <property type="evidence" value="ECO:0007669"/>
    <property type="project" value="TreeGrafter"/>
</dbReference>
<keyword evidence="13" id="KW-1185">Reference proteome</keyword>
<keyword evidence="8" id="KW-0443">Lipid metabolism</keyword>
<dbReference type="GO" id="GO:0005789">
    <property type="term" value="C:endoplasmic reticulum membrane"/>
    <property type="evidence" value="ECO:0007669"/>
    <property type="project" value="UniProtKB-SubCell"/>
</dbReference>
<protein>
    <recommendedName>
        <fullName evidence="11">Acyltransferase</fullName>
        <ecNumber evidence="11">2.3.1.-</ecNumber>
    </recommendedName>
</protein>
<dbReference type="EMBL" id="KZ351515">
    <property type="protein sequence ID" value="PIO62916.1"/>
    <property type="molecule type" value="Genomic_DNA"/>
</dbReference>
<evidence type="ECO:0000313" key="13">
    <source>
        <dbReference type="Proteomes" id="UP000230423"/>
    </source>
</evidence>
<dbReference type="PANTHER" id="PTHR12317">
    <property type="entry name" value="DIACYLGLYCEROL O-ACYLTRANSFERASE"/>
    <property type="match status" value="1"/>
</dbReference>
<keyword evidence="6 11" id="KW-0256">Endoplasmic reticulum</keyword>
<evidence type="ECO:0000256" key="10">
    <source>
        <dbReference type="ARBA" id="ARBA00023315"/>
    </source>
</evidence>
<dbReference type="InterPro" id="IPR007130">
    <property type="entry name" value="DAGAT"/>
</dbReference>
<feature type="transmembrane region" description="Helical" evidence="11">
    <location>
        <begin position="40"/>
        <end position="67"/>
    </location>
</feature>
<dbReference type="AlphaFoldDB" id="A0A2G9TY22"/>
<keyword evidence="3" id="KW-0444">Lipid biosynthesis</keyword>
<dbReference type="SUPFAM" id="SSF69593">
    <property type="entry name" value="Glycerol-3-phosphate (1)-acyltransferase"/>
    <property type="match status" value="1"/>
</dbReference>
<comment type="similarity">
    <text evidence="2 11">Belongs to the diacylglycerol acyltransferase family.</text>
</comment>
<sequence>METRKVFFGSDFSPLFEPWDEQKLVLGVLYHFLTTYPLSVLAFLMPFLLFFTFQWHILLLYGIWYFYDRKSPVRGGYASEWVQRWTVHKWFADYFPVTLHKTVDLPRNHNYLIGCHPHGIIAMAVFANFATNGTGKYDKFPGIRFSVCTLSSNFKMMIRRELLLLLGLIDVSRESIEYVLNSTKTGRAVVIVVGGAEEALDAHPGHHKLVLKSRKGFVREALKTGAYLVPVYSFGENEIFKQLNFGYLPYRKPIDTVVGAPIPVEKVANPTHEQIDELHELYMKKLNDLFEEHKQRFGVAPETKLVIQ</sequence>
<comment type="caution">
    <text evidence="11">Lacks conserved residue(s) required for the propagation of feature annotation.</text>
</comment>
<dbReference type="PANTHER" id="PTHR12317:SF6">
    <property type="entry name" value="ACYLTRANSFERASE"/>
    <property type="match status" value="1"/>
</dbReference>
<keyword evidence="7 11" id="KW-1133">Transmembrane helix</keyword>
<evidence type="ECO:0000256" key="11">
    <source>
        <dbReference type="RuleBase" id="RU367023"/>
    </source>
</evidence>
<evidence type="ECO:0000256" key="2">
    <source>
        <dbReference type="ARBA" id="ARBA00005420"/>
    </source>
</evidence>
<evidence type="ECO:0000256" key="5">
    <source>
        <dbReference type="ARBA" id="ARBA00022692"/>
    </source>
</evidence>
<dbReference type="CDD" id="cd07987">
    <property type="entry name" value="LPLAT_MGAT-like"/>
    <property type="match status" value="1"/>
</dbReference>
<proteinExistence type="inferred from homology"/>
<evidence type="ECO:0000313" key="12">
    <source>
        <dbReference type="EMBL" id="PIO62916.1"/>
    </source>
</evidence>
<keyword evidence="5 11" id="KW-0812">Transmembrane</keyword>
<keyword evidence="9 11" id="KW-0472">Membrane</keyword>
<keyword evidence="4 11" id="KW-0808">Transferase</keyword>
<dbReference type="OrthoDB" id="264532at2759"/>
<gene>
    <name evidence="12" type="ORF">TELCIR_15506</name>
</gene>
<evidence type="ECO:0000256" key="7">
    <source>
        <dbReference type="ARBA" id="ARBA00022989"/>
    </source>
</evidence>
<evidence type="ECO:0000256" key="9">
    <source>
        <dbReference type="ARBA" id="ARBA00023136"/>
    </source>
</evidence>
<reference evidence="12 13" key="1">
    <citation type="submission" date="2015-09" db="EMBL/GenBank/DDBJ databases">
        <title>Draft genome of the parasitic nematode Teladorsagia circumcincta isolate WARC Sus (inbred).</title>
        <authorList>
            <person name="Mitreva M."/>
        </authorList>
    </citation>
    <scope>NUCLEOTIDE SEQUENCE [LARGE SCALE GENOMIC DNA]</scope>
    <source>
        <strain evidence="12 13">S</strain>
    </source>
</reference>
<dbReference type="GO" id="GO:0006071">
    <property type="term" value="P:glycerol metabolic process"/>
    <property type="evidence" value="ECO:0007669"/>
    <property type="project" value="UniProtKB-KW"/>
</dbReference>
<evidence type="ECO:0000256" key="6">
    <source>
        <dbReference type="ARBA" id="ARBA00022824"/>
    </source>
</evidence>
<name>A0A2G9TY22_TELCI</name>
<dbReference type="GO" id="GO:0019432">
    <property type="term" value="P:triglyceride biosynthetic process"/>
    <property type="evidence" value="ECO:0007669"/>
    <property type="project" value="TreeGrafter"/>
</dbReference>
<comment type="subcellular location">
    <subcellularLocation>
        <location evidence="1 11">Endoplasmic reticulum membrane</location>
        <topology evidence="1 11">Multi-pass membrane protein</topology>
    </subcellularLocation>
</comment>
<evidence type="ECO:0000256" key="8">
    <source>
        <dbReference type="ARBA" id="ARBA00023098"/>
    </source>
</evidence>
<evidence type="ECO:0000256" key="1">
    <source>
        <dbReference type="ARBA" id="ARBA00004477"/>
    </source>
</evidence>
<dbReference type="EC" id="2.3.1.-" evidence="11"/>
<evidence type="ECO:0000256" key="3">
    <source>
        <dbReference type="ARBA" id="ARBA00022516"/>
    </source>
</evidence>
<accession>A0A2G9TY22</accession>
<dbReference type="Proteomes" id="UP000230423">
    <property type="component" value="Unassembled WGS sequence"/>
</dbReference>
<organism evidence="12 13">
    <name type="scientific">Teladorsagia circumcincta</name>
    <name type="common">Brown stomach worm</name>
    <name type="synonym">Ostertagia circumcincta</name>
    <dbReference type="NCBI Taxonomy" id="45464"/>
    <lineage>
        <taxon>Eukaryota</taxon>
        <taxon>Metazoa</taxon>
        <taxon>Ecdysozoa</taxon>
        <taxon>Nematoda</taxon>
        <taxon>Chromadorea</taxon>
        <taxon>Rhabditida</taxon>
        <taxon>Rhabditina</taxon>
        <taxon>Rhabditomorpha</taxon>
        <taxon>Strongyloidea</taxon>
        <taxon>Trichostrongylidae</taxon>
        <taxon>Teladorsagia</taxon>
    </lineage>
</organism>
<evidence type="ECO:0000256" key="4">
    <source>
        <dbReference type="ARBA" id="ARBA00022679"/>
    </source>
</evidence>
<keyword evidence="10 12" id="KW-0012">Acyltransferase</keyword>